<gene>
    <name evidence="4" type="ORF">KFK09_006123</name>
</gene>
<evidence type="ECO:0000256" key="2">
    <source>
        <dbReference type="SAM" id="SignalP"/>
    </source>
</evidence>
<keyword evidence="1" id="KW-0812">Transmembrane</keyword>
<dbReference type="GO" id="GO:0016020">
    <property type="term" value="C:membrane"/>
    <property type="evidence" value="ECO:0007669"/>
    <property type="project" value="InterPro"/>
</dbReference>
<accession>A0A8T3BSI8</accession>
<keyword evidence="1" id="KW-1133">Transmembrane helix</keyword>
<dbReference type="PANTHER" id="PTHR13167:SF25">
    <property type="entry name" value="PIEZO-TYPE MECHANOSENSITIVE ION CHANNEL COMPONENT"/>
    <property type="match status" value="1"/>
</dbReference>
<feature type="signal peptide" evidence="2">
    <location>
        <begin position="1"/>
        <end position="20"/>
    </location>
</feature>
<name>A0A8T3BSI8_DENNO</name>
<evidence type="ECO:0000313" key="4">
    <source>
        <dbReference type="EMBL" id="KAI0518687.1"/>
    </source>
</evidence>
<protein>
    <recommendedName>
        <fullName evidence="3">Piezo non-specific cation channel cap domain-containing protein</fullName>
    </recommendedName>
</protein>
<feature type="domain" description="Piezo non-specific cation channel cap" evidence="3">
    <location>
        <begin position="33"/>
        <end position="95"/>
    </location>
</feature>
<evidence type="ECO:0000256" key="1">
    <source>
        <dbReference type="SAM" id="Phobius"/>
    </source>
</evidence>
<dbReference type="GO" id="GO:0042391">
    <property type="term" value="P:regulation of membrane potential"/>
    <property type="evidence" value="ECO:0007669"/>
    <property type="project" value="TreeGrafter"/>
</dbReference>
<dbReference type="GO" id="GO:0071260">
    <property type="term" value="P:cellular response to mechanical stimulus"/>
    <property type="evidence" value="ECO:0007669"/>
    <property type="project" value="TreeGrafter"/>
</dbReference>
<dbReference type="PANTHER" id="PTHR13167">
    <property type="entry name" value="PIEZO-TYPE MECHANOSENSITIVE ION CHANNEL COMPONENT"/>
    <property type="match status" value="1"/>
</dbReference>
<keyword evidence="5" id="KW-1185">Reference proteome</keyword>
<proteinExistence type="predicted"/>
<dbReference type="GO" id="GO:0005261">
    <property type="term" value="F:monoatomic cation channel activity"/>
    <property type="evidence" value="ECO:0007669"/>
    <property type="project" value="TreeGrafter"/>
</dbReference>
<dbReference type="SMR" id="A0A8T3BSI8"/>
<feature type="transmembrane region" description="Helical" evidence="1">
    <location>
        <begin position="81"/>
        <end position="99"/>
    </location>
</feature>
<sequence>MTKFCSGICLFFILICVIWAPMLDISVSGDLFLNHGSPSWWSFHDANALHKMECEGMSGPLAIVVSEETPQGIIGETLSKFSIWSLYITFVLAVGCSALL</sequence>
<organism evidence="4 5">
    <name type="scientific">Dendrobium nobile</name>
    <name type="common">Orchid</name>
    <dbReference type="NCBI Taxonomy" id="94219"/>
    <lineage>
        <taxon>Eukaryota</taxon>
        <taxon>Viridiplantae</taxon>
        <taxon>Streptophyta</taxon>
        <taxon>Embryophyta</taxon>
        <taxon>Tracheophyta</taxon>
        <taxon>Spermatophyta</taxon>
        <taxon>Magnoliopsida</taxon>
        <taxon>Liliopsida</taxon>
        <taxon>Asparagales</taxon>
        <taxon>Orchidaceae</taxon>
        <taxon>Epidendroideae</taxon>
        <taxon>Malaxideae</taxon>
        <taxon>Dendrobiinae</taxon>
        <taxon>Dendrobium</taxon>
    </lineage>
</organism>
<evidence type="ECO:0000313" key="5">
    <source>
        <dbReference type="Proteomes" id="UP000829196"/>
    </source>
</evidence>
<evidence type="ECO:0000259" key="3">
    <source>
        <dbReference type="Pfam" id="PF12166"/>
    </source>
</evidence>
<dbReference type="InterPro" id="IPR027272">
    <property type="entry name" value="Piezo"/>
</dbReference>
<dbReference type="Pfam" id="PF12166">
    <property type="entry name" value="Piezo_cap"/>
    <property type="match status" value="1"/>
</dbReference>
<comment type="caution">
    <text evidence="4">The sequence shown here is derived from an EMBL/GenBank/DDBJ whole genome shotgun (WGS) entry which is preliminary data.</text>
</comment>
<dbReference type="InterPro" id="IPR031334">
    <property type="entry name" value="Piezo_cap_dom"/>
</dbReference>
<keyword evidence="2" id="KW-0732">Signal</keyword>
<reference evidence="4" key="1">
    <citation type="journal article" date="2022" name="Front. Genet.">
        <title>Chromosome-Scale Assembly of the Dendrobium nobile Genome Provides Insights Into the Molecular Mechanism of the Biosynthesis of the Medicinal Active Ingredient of Dendrobium.</title>
        <authorList>
            <person name="Xu Q."/>
            <person name="Niu S.-C."/>
            <person name="Li K.-L."/>
            <person name="Zheng P.-J."/>
            <person name="Zhang X.-J."/>
            <person name="Jia Y."/>
            <person name="Liu Y."/>
            <person name="Niu Y.-X."/>
            <person name="Yu L.-H."/>
            <person name="Chen D.-F."/>
            <person name="Zhang G.-Q."/>
        </authorList>
    </citation>
    <scope>NUCLEOTIDE SEQUENCE</scope>
    <source>
        <tissue evidence="4">Leaf</tissue>
    </source>
</reference>
<dbReference type="GO" id="GO:0050982">
    <property type="term" value="P:detection of mechanical stimulus"/>
    <property type="evidence" value="ECO:0007669"/>
    <property type="project" value="TreeGrafter"/>
</dbReference>
<dbReference type="GO" id="GO:0008381">
    <property type="term" value="F:mechanosensitive monoatomic ion channel activity"/>
    <property type="evidence" value="ECO:0007669"/>
    <property type="project" value="InterPro"/>
</dbReference>
<keyword evidence="1" id="KW-0472">Membrane</keyword>
<dbReference type="AlphaFoldDB" id="A0A8T3BSI8"/>
<dbReference type="OrthoDB" id="303066at2759"/>
<dbReference type="Proteomes" id="UP000829196">
    <property type="component" value="Unassembled WGS sequence"/>
</dbReference>
<feature type="chain" id="PRO_5035802402" description="Piezo non-specific cation channel cap domain-containing protein" evidence="2">
    <location>
        <begin position="21"/>
        <end position="100"/>
    </location>
</feature>
<dbReference type="EMBL" id="JAGYWB010000006">
    <property type="protein sequence ID" value="KAI0518687.1"/>
    <property type="molecule type" value="Genomic_DNA"/>
</dbReference>